<evidence type="ECO:0000313" key="2">
    <source>
        <dbReference type="EMBL" id="EAU45761.1"/>
    </source>
</evidence>
<sequence>MRHEWIIDVLTDLRGYARANALEALAEQLADAQAVAEVELASSAGERGIGTSGQGTGSGRVYRPA</sequence>
<gene>
    <name evidence="2" type="ORF">R2601_10669</name>
</gene>
<feature type="region of interest" description="Disordered" evidence="1">
    <location>
        <begin position="45"/>
        <end position="65"/>
    </location>
</feature>
<evidence type="ECO:0000256" key="1">
    <source>
        <dbReference type="SAM" id="MobiDB-lite"/>
    </source>
</evidence>
<name>Q0FNI3_SALBH</name>
<evidence type="ECO:0000313" key="3">
    <source>
        <dbReference type="Proteomes" id="UP000006230"/>
    </source>
</evidence>
<reference evidence="2 3" key="1">
    <citation type="journal article" date="2010" name="J. Bacteriol.">
        <title>Genome sequences of Pelagibaca bermudensis HTCC2601T and Maritimibacter alkaliphilus HTCC2654T, the type strains of two marine Roseobacter genera.</title>
        <authorList>
            <person name="Thrash J.C."/>
            <person name="Cho J.C."/>
            <person name="Ferriera S."/>
            <person name="Johnson J."/>
            <person name="Vergin K.L."/>
            <person name="Giovannoni S.J."/>
        </authorList>
    </citation>
    <scope>NUCLEOTIDE SEQUENCE [LARGE SCALE GENOMIC DNA]</scope>
    <source>
        <strain evidence="3">DSM 26914 / JCM 13377 / KCTC 12554 / HTCC2601</strain>
    </source>
</reference>
<proteinExistence type="predicted"/>
<dbReference type="HOGENOM" id="CLU_202511_0_0_5"/>
<dbReference type="AlphaFoldDB" id="Q0FNI3"/>
<keyword evidence="3" id="KW-1185">Reference proteome</keyword>
<dbReference type="EMBL" id="AATQ01000022">
    <property type="protein sequence ID" value="EAU45761.1"/>
    <property type="molecule type" value="Genomic_DNA"/>
</dbReference>
<comment type="caution">
    <text evidence="2">The sequence shown here is derived from an EMBL/GenBank/DDBJ whole genome shotgun (WGS) entry which is preliminary data.</text>
</comment>
<dbReference type="STRING" id="314265.R2601_10669"/>
<accession>Q0FNI3</accession>
<dbReference type="Proteomes" id="UP000006230">
    <property type="component" value="Unassembled WGS sequence"/>
</dbReference>
<dbReference type="RefSeq" id="WP_007793374.1">
    <property type="nucleotide sequence ID" value="NZ_DS022276.1"/>
</dbReference>
<feature type="compositionally biased region" description="Gly residues" evidence="1">
    <location>
        <begin position="47"/>
        <end position="58"/>
    </location>
</feature>
<organism evidence="2 3">
    <name type="scientific">Salipiger bermudensis (strain DSM 26914 / JCM 13377 / KCTC 12554 / HTCC2601)</name>
    <name type="common">Pelagibaca bermudensis</name>
    <dbReference type="NCBI Taxonomy" id="314265"/>
    <lineage>
        <taxon>Bacteria</taxon>
        <taxon>Pseudomonadati</taxon>
        <taxon>Pseudomonadota</taxon>
        <taxon>Alphaproteobacteria</taxon>
        <taxon>Rhodobacterales</taxon>
        <taxon>Roseobacteraceae</taxon>
        <taxon>Salipiger</taxon>
    </lineage>
</organism>
<protein>
    <submittedName>
        <fullName evidence="2">Uncharacterized protein</fullName>
    </submittedName>
</protein>